<evidence type="ECO:0000256" key="7">
    <source>
        <dbReference type="SAM" id="Phobius"/>
    </source>
</evidence>
<evidence type="ECO:0008006" key="10">
    <source>
        <dbReference type="Google" id="ProtNLM"/>
    </source>
</evidence>
<evidence type="ECO:0000256" key="1">
    <source>
        <dbReference type="ARBA" id="ARBA00004141"/>
    </source>
</evidence>
<dbReference type="InterPro" id="IPR036259">
    <property type="entry name" value="MFS_trans_sf"/>
</dbReference>
<comment type="caution">
    <text evidence="8">The sequence shown here is derived from an EMBL/GenBank/DDBJ whole genome shotgun (WGS) entry which is preliminary data.</text>
</comment>
<evidence type="ECO:0000256" key="5">
    <source>
        <dbReference type="ARBA" id="ARBA00023136"/>
    </source>
</evidence>
<reference evidence="8 9" key="1">
    <citation type="journal article" date="2024" name="Commun. Biol.">
        <title>Comparative genomic analysis of thermophilic fungi reveals convergent evolutionary adaptations and gene losses.</title>
        <authorList>
            <person name="Steindorff A.S."/>
            <person name="Aguilar-Pontes M.V."/>
            <person name="Robinson A.J."/>
            <person name="Andreopoulos B."/>
            <person name="LaButti K."/>
            <person name="Kuo A."/>
            <person name="Mondo S."/>
            <person name="Riley R."/>
            <person name="Otillar R."/>
            <person name="Haridas S."/>
            <person name="Lipzen A."/>
            <person name="Grimwood J."/>
            <person name="Schmutz J."/>
            <person name="Clum A."/>
            <person name="Reid I.D."/>
            <person name="Moisan M.C."/>
            <person name="Butler G."/>
            <person name="Nguyen T.T.M."/>
            <person name="Dewar K."/>
            <person name="Conant G."/>
            <person name="Drula E."/>
            <person name="Henrissat B."/>
            <person name="Hansel C."/>
            <person name="Singer S."/>
            <person name="Hutchinson M.I."/>
            <person name="de Vries R.P."/>
            <person name="Natvig D.O."/>
            <person name="Powell A.J."/>
            <person name="Tsang A."/>
            <person name="Grigoriev I.V."/>
        </authorList>
    </citation>
    <scope>NUCLEOTIDE SEQUENCE [LARGE SCALE GENOMIC DNA]</scope>
    <source>
        <strain evidence="8 9">CBS 494.80</strain>
    </source>
</reference>
<protein>
    <recommendedName>
        <fullName evidence="10">Allantoate permease</fullName>
    </recommendedName>
</protein>
<organism evidence="8 9">
    <name type="scientific">Oculimacula yallundae</name>
    <dbReference type="NCBI Taxonomy" id="86028"/>
    <lineage>
        <taxon>Eukaryota</taxon>
        <taxon>Fungi</taxon>
        <taxon>Dikarya</taxon>
        <taxon>Ascomycota</taxon>
        <taxon>Pezizomycotina</taxon>
        <taxon>Leotiomycetes</taxon>
        <taxon>Helotiales</taxon>
        <taxon>Ploettnerulaceae</taxon>
        <taxon>Oculimacula</taxon>
    </lineage>
</organism>
<dbReference type="Gene3D" id="1.20.1250.20">
    <property type="entry name" value="MFS general substrate transporter like domains"/>
    <property type="match status" value="2"/>
</dbReference>
<dbReference type="EMBL" id="JAZHXI010000019">
    <property type="protein sequence ID" value="KAL2061390.1"/>
    <property type="molecule type" value="Genomic_DNA"/>
</dbReference>
<proteinExistence type="predicted"/>
<keyword evidence="4 7" id="KW-1133">Transmembrane helix</keyword>
<keyword evidence="5 7" id="KW-0472">Membrane</keyword>
<keyword evidence="3 7" id="KW-0812">Transmembrane</keyword>
<evidence type="ECO:0000256" key="6">
    <source>
        <dbReference type="SAM" id="MobiDB-lite"/>
    </source>
</evidence>
<feature type="transmembrane region" description="Helical" evidence="7">
    <location>
        <begin position="417"/>
        <end position="437"/>
    </location>
</feature>
<evidence type="ECO:0000313" key="8">
    <source>
        <dbReference type="EMBL" id="KAL2061390.1"/>
    </source>
</evidence>
<feature type="transmembrane region" description="Helical" evidence="7">
    <location>
        <begin position="514"/>
        <end position="534"/>
    </location>
</feature>
<dbReference type="Pfam" id="PF07690">
    <property type="entry name" value="MFS_1"/>
    <property type="match status" value="1"/>
</dbReference>
<feature type="region of interest" description="Disordered" evidence="6">
    <location>
        <begin position="30"/>
        <end position="63"/>
    </location>
</feature>
<dbReference type="PANTHER" id="PTHR43791">
    <property type="entry name" value="PERMEASE-RELATED"/>
    <property type="match status" value="1"/>
</dbReference>
<keyword evidence="2" id="KW-0813">Transport</keyword>
<dbReference type="Proteomes" id="UP001595075">
    <property type="component" value="Unassembled WGS sequence"/>
</dbReference>
<dbReference type="InterPro" id="IPR011701">
    <property type="entry name" value="MFS"/>
</dbReference>
<feature type="transmembrane region" description="Helical" evidence="7">
    <location>
        <begin position="443"/>
        <end position="466"/>
    </location>
</feature>
<evidence type="ECO:0000313" key="9">
    <source>
        <dbReference type="Proteomes" id="UP001595075"/>
    </source>
</evidence>
<feature type="compositionally biased region" description="Polar residues" evidence="6">
    <location>
        <begin position="40"/>
        <end position="53"/>
    </location>
</feature>
<dbReference type="SUPFAM" id="SSF103473">
    <property type="entry name" value="MFS general substrate transporter"/>
    <property type="match status" value="1"/>
</dbReference>
<accession>A0ABR4BUR6</accession>
<evidence type="ECO:0000256" key="4">
    <source>
        <dbReference type="ARBA" id="ARBA00022989"/>
    </source>
</evidence>
<feature type="transmembrane region" description="Helical" evidence="7">
    <location>
        <begin position="478"/>
        <end position="499"/>
    </location>
</feature>
<feature type="transmembrane region" description="Helical" evidence="7">
    <location>
        <begin position="385"/>
        <end position="405"/>
    </location>
</feature>
<keyword evidence="9" id="KW-1185">Reference proteome</keyword>
<dbReference type="PANTHER" id="PTHR43791:SF29">
    <property type="entry name" value="MAJOR FACILITATOR SUPERFAMILY (MFS) PROFILE DOMAIN-CONTAINING PROTEIN"/>
    <property type="match status" value="1"/>
</dbReference>
<comment type="subcellular location">
    <subcellularLocation>
        <location evidence="1">Membrane</location>
        <topology evidence="1">Multi-pass membrane protein</topology>
    </subcellularLocation>
</comment>
<evidence type="ECO:0000256" key="2">
    <source>
        <dbReference type="ARBA" id="ARBA00022448"/>
    </source>
</evidence>
<gene>
    <name evidence="8" type="ORF">VTL71DRAFT_7663</name>
</gene>
<feature type="transmembrane region" description="Helical" evidence="7">
    <location>
        <begin position="352"/>
        <end position="373"/>
    </location>
</feature>
<feature type="transmembrane region" description="Helical" evidence="7">
    <location>
        <begin position="273"/>
        <end position="295"/>
    </location>
</feature>
<name>A0ABR4BUR6_9HELO</name>
<sequence>MSDVKGASVSKTSPGYGNVKVNDVRFDEAATFSDPVPPTKNDTYAGSGSLSTSSDEDGNDIKKNPFLDPDVAEHWAIVYEKSQYECRAAFDPAFTWTEEEERKLVRRLDWRVCLWACVMFFGLQVDRGNLVQAVSDNLLNDLNLTTNDYNFGNVIFLFSFLLAELPSQLVSKKIGPDRWIPMQITLWSIVAMSQCALSGKKSFYATRSILGLLEARFIPDIVLWLSYFYTSRELPTRLSFFWTTLSTTTIITSLLAFALLHMRGVAGLAGWRWLFLLEGGITLLVGLSSFFMMPASAVQTKTWYRPKGWFTDREVKIVVNRILRDDPSKGDMHNRQAITPKRLWNAARDYDLWPLYAIGLVAYIPQAPTAAYITLTLKSLGFTTFHTNLLTIPYSVFHIITLLLLTQLSERTNERTLVAMLQPLWTLPCIIALRFWPGALKEAWGTYALVTVLLSYPYCHAILVGWTSKNSNNVGTRSVSAAFYNMAVQLGNICSNFMYRQDDKPLYHRGNRNLLIVNFLSIAVFLFTKGYYVYRNKQRDRVWKAMSAEEQSNYKRNTTLSGSRRLDFRFAH</sequence>
<feature type="transmembrane region" description="Helical" evidence="7">
    <location>
        <begin position="240"/>
        <end position="261"/>
    </location>
</feature>
<evidence type="ECO:0000256" key="3">
    <source>
        <dbReference type="ARBA" id="ARBA00022692"/>
    </source>
</evidence>